<dbReference type="RefSeq" id="WP_025948818.1">
    <property type="nucleotide sequence ID" value="NZ_CP018058.1"/>
</dbReference>
<evidence type="ECO:0000313" key="2">
    <source>
        <dbReference type="Proteomes" id="UP000198378"/>
    </source>
</evidence>
<reference evidence="1 2" key="1">
    <citation type="submission" date="2017-05" db="EMBL/GenBank/DDBJ databases">
        <title>The genome sequence of Geobacillus thermocatenulatus DSM 730.</title>
        <authorList>
            <person name="Ramaloko W.T."/>
            <person name="Koen N."/>
            <person name="Polliack S."/>
            <person name="Aliyu H."/>
            <person name="Lebre P."/>
            <person name="Mohr T."/>
            <person name="Oswald F."/>
            <person name="Zwick M."/>
            <person name="Neumann A."/>
            <person name="Syldatk C."/>
            <person name="Cowan D."/>
            <person name="De Maayer P."/>
        </authorList>
    </citation>
    <scope>NUCLEOTIDE SEQUENCE [LARGE SCALE GENOMIC DNA]</scope>
    <source>
        <strain evidence="1 2">BGSC 93A1</strain>
    </source>
</reference>
<keyword evidence="2" id="KW-1185">Reference proteome</keyword>
<organism evidence="1 2">
    <name type="scientific">Geobacillus thermocatenulatus</name>
    <dbReference type="NCBI Taxonomy" id="33938"/>
    <lineage>
        <taxon>Bacteria</taxon>
        <taxon>Bacillati</taxon>
        <taxon>Bacillota</taxon>
        <taxon>Bacilli</taxon>
        <taxon>Bacillales</taxon>
        <taxon>Anoxybacillaceae</taxon>
        <taxon>Geobacillus</taxon>
        <taxon>Geobacillus thermoleovorans group</taxon>
    </lineage>
</organism>
<dbReference type="KEGG" id="gtm:GT3921_15475"/>
<proteinExistence type="predicted"/>
<evidence type="ECO:0000313" key="1">
    <source>
        <dbReference type="EMBL" id="OXB86686.1"/>
    </source>
</evidence>
<gene>
    <name evidence="1" type="ORF">B9L19_14365</name>
</gene>
<name>A0A226Q2Y3_9BACL</name>
<sequence>MLYRQLVVELKRACTKKNLLLWFSMIVLLPAIRFFMISKGYEFYKPVEVFQETVSGIIPLLFPAIAMIVYLPSFLQEQRNHFIAYTRPRVPLHIYIMSKGLMNALLTGAVTFLLTFFPFIFIMYVENHLGMIHYSSLNENMHIPAVTFSQFLRYGEFVYGLVYSVWVAINGVLYSTIAFMLLLNISNPFIALSLPFLFYHIFNFVTALFDIPMFSPLSTIFPFNIEQQPLWTVLVPFLFLLVVSVTLFVFSIRNENEWMI</sequence>
<protein>
    <submittedName>
        <fullName evidence="1">ABC transporter permease</fullName>
    </submittedName>
</protein>
<dbReference type="AlphaFoldDB" id="A0A226Q2Y3"/>
<comment type="caution">
    <text evidence="1">The sequence shown here is derived from an EMBL/GenBank/DDBJ whole genome shotgun (WGS) entry which is preliminary data.</text>
</comment>
<dbReference type="EMBL" id="NEWK01000002">
    <property type="protein sequence ID" value="OXB86686.1"/>
    <property type="molecule type" value="Genomic_DNA"/>
</dbReference>
<accession>A0A226Q2Y3</accession>
<dbReference type="Proteomes" id="UP000198378">
    <property type="component" value="Unassembled WGS sequence"/>
</dbReference>